<dbReference type="OrthoDB" id="1863935at2759"/>
<keyword evidence="3" id="KW-1185">Reference proteome</keyword>
<feature type="domain" description="KIB1-4 beta-propeller" evidence="1">
    <location>
        <begin position="535"/>
        <end position="767"/>
    </location>
</feature>
<reference evidence="2 3" key="1">
    <citation type="journal article" date="2018" name="Mol. Plant">
        <title>The genome of Artemisia annua provides insight into the evolution of Asteraceae family and artemisinin biosynthesis.</title>
        <authorList>
            <person name="Shen Q."/>
            <person name="Zhang L."/>
            <person name="Liao Z."/>
            <person name="Wang S."/>
            <person name="Yan T."/>
            <person name="Shi P."/>
            <person name="Liu M."/>
            <person name="Fu X."/>
            <person name="Pan Q."/>
            <person name="Wang Y."/>
            <person name="Lv Z."/>
            <person name="Lu X."/>
            <person name="Zhang F."/>
            <person name="Jiang W."/>
            <person name="Ma Y."/>
            <person name="Chen M."/>
            <person name="Hao X."/>
            <person name="Li L."/>
            <person name="Tang Y."/>
            <person name="Lv G."/>
            <person name="Zhou Y."/>
            <person name="Sun X."/>
            <person name="Brodelius P.E."/>
            <person name="Rose J.K.C."/>
            <person name="Tang K."/>
        </authorList>
    </citation>
    <scope>NUCLEOTIDE SEQUENCE [LARGE SCALE GENOMIC DNA]</scope>
    <source>
        <strain evidence="3">cv. Huhao1</strain>
        <tissue evidence="2">Leaf</tissue>
    </source>
</reference>
<organism evidence="2 3">
    <name type="scientific">Artemisia annua</name>
    <name type="common">Sweet wormwood</name>
    <dbReference type="NCBI Taxonomy" id="35608"/>
    <lineage>
        <taxon>Eukaryota</taxon>
        <taxon>Viridiplantae</taxon>
        <taxon>Streptophyta</taxon>
        <taxon>Embryophyta</taxon>
        <taxon>Tracheophyta</taxon>
        <taxon>Spermatophyta</taxon>
        <taxon>Magnoliopsida</taxon>
        <taxon>eudicotyledons</taxon>
        <taxon>Gunneridae</taxon>
        <taxon>Pentapetalae</taxon>
        <taxon>asterids</taxon>
        <taxon>campanulids</taxon>
        <taxon>Asterales</taxon>
        <taxon>Asteraceae</taxon>
        <taxon>Asteroideae</taxon>
        <taxon>Anthemideae</taxon>
        <taxon>Artemisiinae</taxon>
        <taxon>Artemisia</taxon>
    </lineage>
</organism>
<evidence type="ECO:0000259" key="1">
    <source>
        <dbReference type="Pfam" id="PF03478"/>
    </source>
</evidence>
<protein>
    <recommendedName>
        <fullName evidence="1">KIB1-4 beta-propeller domain-containing protein</fullName>
    </recommendedName>
</protein>
<dbReference type="PANTHER" id="PTHR33127:SF5">
    <property type="entry name" value="TRANSMEMBRANE PROTEIN"/>
    <property type="match status" value="1"/>
</dbReference>
<proteinExistence type="predicted"/>
<feature type="domain" description="KIB1-4 beta-propeller" evidence="1">
    <location>
        <begin position="40"/>
        <end position="308"/>
    </location>
</feature>
<dbReference type="EMBL" id="PKPP01000025">
    <property type="protein sequence ID" value="PWA99297.1"/>
    <property type="molecule type" value="Genomic_DNA"/>
</dbReference>
<evidence type="ECO:0000313" key="3">
    <source>
        <dbReference type="Proteomes" id="UP000245207"/>
    </source>
</evidence>
<sequence length="811" mass="92657">MEHKQIFCSSVVPHLSPRHSWCVAQNSEAEKDDGTQVHIFYNLHDPMYYYRCQIPELLGKRIRGCFHGCWAILSSIHPRDVMWSLWNPFTSQIINLPPLIRKVSEEDYDDITYCCLSAPPDHPNSVLLLTRTKKPNIVYCRIGRDPYFQNARKRMKFRWAEKTFSKQVRSVTSSDGSFHGLTCCNSKVYAYFIVSDRSNYSLLLVEFDIVVNDCKNKKLKEVVITLLPVLDFPCPRIVDSTSVPLLKGSCSELFTIVLGLKEDKWSSTSVSDVYVFKLDMDNMRWEEMEDLKDTILSVEFATDSSACYSPAIASSELGGYIHIVADDGKIIYSYHVKDKTISLSSIPCLAGKNHVSAWAMLECTSLKSDRVYLDCKQEKEGDKGDGILVRSVKGNHQVESHLPSFQFRDLTMNEFCVGLVENSNRLESENTDSKQGAKDVNRIVRPVKGDEDESHLLNLPTHVLEMMLMEFCVGVEYLKFRSTCKRCHLAAPLIPWNNGKASARLREYSLLSPWLIVFDKHKGIITFTDPVSDDKYYIKTPQELICDLEIKDSRYGWLLILKSGGSLVFYNPFTSDIRKLPQLHDSDIFSFSAPPTSPGCMVVGITIDIYHYHVCIHFVGGEPSWRKILLDIYGDDCFSSLTLFGRDLYALRDDRGLDVFKEIGREDHLWKPNAAKAPTNCCKSLSQSFLLRCDQHLLHVIVGKFGESVEVFKLNDSTQEWVKLDSLGKHVIFICGMSSVCIDAKKPHMENKIFFPRLPIGNENGNHILFYSLETCRYHTFSNENYQESFGDFFGTKHLLTPHAWVEPTWS</sequence>
<evidence type="ECO:0000313" key="2">
    <source>
        <dbReference type="EMBL" id="PWA99297.1"/>
    </source>
</evidence>
<dbReference type="Pfam" id="PF03478">
    <property type="entry name" value="Beta-prop_KIB1-4"/>
    <property type="match status" value="2"/>
</dbReference>
<dbReference type="AlphaFoldDB" id="A0A2U1QMW4"/>
<accession>A0A2U1QMW4</accession>
<comment type="caution">
    <text evidence="2">The sequence shown here is derived from an EMBL/GenBank/DDBJ whole genome shotgun (WGS) entry which is preliminary data.</text>
</comment>
<dbReference type="Proteomes" id="UP000245207">
    <property type="component" value="Unassembled WGS sequence"/>
</dbReference>
<dbReference type="InterPro" id="IPR005174">
    <property type="entry name" value="KIB1-4_b-propeller"/>
</dbReference>
<gene>
    <name evidence="2" type="ORF">CTI12_AA009940</name>
</gene>
<dbReference type="PANTHER" id="PTHR33127">
    <property type="entry name" value="TRANSMEMBRANE PROTEIN"/>
    <property type="match status" value="1"/>
</dbReference>
<name>A0A2U1QMW4_ARTAN</name>